<comment type="caution">
    <text evidence="1">The sequence shown here is derived from an EMBL/GenBank/DDBJ whole genome shotgun (WGS) entry which is preliminary data.</text>
</comment>
<dbReference type="PANTHER" id="PTHR34986:SF4">
    <property type="entry name" value="EVOLVED BETA-GALACTOSIDASE SUBUNIT BETA-RELATED"/>
    <property type="match status" value="1"/>
</dbReference>
<proteinExistence type="predicted"/>
<organism evidence="1 2">
    <name type="scientific">Duganella vulcania</name>
    <dbReference type="NCBI Taxonomy" id="2692166"/>
    <lineage>
        <taxon>Bacteria</taxon>
        <taxon>Pseudomonadati</taxon>
        <taxon>Pseudomonadota</taxon>
        <taxon>Betaproteobacteria</taxon>
        <taxon>Burkholderiales</taxon>
        <taxon>Oxalobacteraceae</taxon>
        <taxon>Telluria group</taxon>
        <taxon>Duganella</taxon>
    </lineage>
</organism>
<dbReference type="EMBL" id="WWCW01000029">
    <property type="protein sequence ID" value="MYM87722.1"/>
    <property type="molecule type" value="Genomic_DNA"/>
</dbReference>
<dbReference type="GO" id="GO:0005829">
    <property type="term" value="C:cytosol"/>
    <property type="evidence" value="ECO:0007669"/>
    <property type="project" value="TreeGrafter"/>
</dbReference>
<dbReference type="GO" id="GO:0044010">
    <property type="term" value="P:single-species biofilm formation"/>
    <property type="evidence" value="ECO:0007669"/>
    <property type="project" value="TreeGrafter"/>
</dbReference>
<dbReference type="EC" id="3.2.1.23" evidence="1"/>
<dbReference type="InterPro" id="IPR004375">
    <property type="entry name" value="NanQ/TabA/YiaL"/>
</dbReference>
<accession>A0A845G2L6</accession>
<dbReference type="PANTHER" id="PTHR34986">
    <property type="entry name" value="EVOLVED BETA-GALACTOSIDASE SUBUNIT BETA"/>
    <property type="match status" value="1"/>
</dbReference>
<dbReference type="RefSeq" id="WP_161096837.1">
    <property type="nucleotide sequence ID" value="NZ_WWCW01000029.1"/>
</dbReference>
<keyword evidence="1" id="KW-0378">Hydrolase</keyword>
<dbReference type="GO" id="GO:0004565">
    <property type="term" value="F:beta-galactosidase activity"/>
    <property type="evidence" value="ECO:0007669"/>
    <property type="project" value="UniProtKB-EC"/>
</dbReference>
<dbReference type="NCBIfam" id="NF007571">
    <property type="entry name" value="PRK10202.1"/>
    <property type="match status" value="1"/>
</dbReference>
<dbReference type="Gene3D" id="2.60.120.370">
    <property type="entry name" value="YhcH/YjgK/YiaL"/>
    <property type="match status" value="1"/>
</dbReference>
<reference evidence="1 2" key="1">
    <citation type="submission" date="2020-01" db="EMBL/GenBank/DDBJ databases">
        <title>Novel species isolated from a subtropical stream in China.</title>
        <authorList>
            <person name="Lu H."/>
        </authorList>
    </citation>
    <scope>NUCLEOTIDE SEQUENCE [LARGE SCALE GENOMIC DNA]</scope>
    <source>
        <strain evidence="1 2">FT82W</strain>
    </source>
</reference>
<dbReference type="InterPro" id="IPR037012">
    <property type="entry name" value="NanQ/TabA/YiaL_sf"/>
</dbReference>
<evidence type="ECO:0000313" key="2">
    <source>
        <dbReference type="Proteomes" id="UP000470302"/>
    </source>
</evidence>
<sequence>MIILNSVDEFRQRYHSARKWQRCMEAIANLPKLKPGVCHSIGDTLVYRLVDGHSAAASSFTGNRRYAEIHYYLSGGETITYAPKPSLTRLAPYSDETDRETFSGEDVQSHTASAGQLLIFDNDYAYQPRGSSHLRKLVLIVTVEGATFHNK</sequence>
<gene>
    <name evidence="1" type="ORF">GTP91_11070</name>
</gene>
<keyword evidence="1" id="KW-0326">Glycosidase</keyword>
<dbReference type="Proteomes" id="UP000470302">
    <property type="component" value="Unassembled WGS sequence"/>
</dbReference>
<protein>
    <submittedName>
        <fullName evidence="1">Beta-galactosidase subunit beta</fullName>
        <ecNumber evidence="1">3.2.1.23</ecNumber>
    </submittedName>
</protein>
<name>A0A845G2L6_9BURK</name>
<dbReference type="Pfam" id="PF04074">
    <property type="entry name" value="DUF386"/>
    <property type="match status" value="1"/>
</dbReference>
<dbReference type="SUPFAM" id="SSF51197">
    <property type="entry name" value="Clavaminate synthase-like"/>
    <property type="match status" value="1"/>
</dbReference>
<dbReference type="AlphaFoldDB" id="A0A845G2L6"/>
<evidence type="ECO:0000313" key="1">
    <source>
        <dbReference type="EMBL" id="MYM87722.1"/>
    </source>
</evidence>